<protein>
    <submittedName>
        <fullName evidence="1">Uncharacterized protein</fullName>
    </submittedName>
</protein>
<accession>S3VGU3</accession>
<reference evidence="1" key="1">
    <citation type="submission" date="2013-04" db="EMBL/GenBank/DDBJ databases">
        <authorList>
            <person name="Harkins D.M."/>
            <person name="Durkin A.S."/>
            <person name="Selengut J.D."/>
            <person name="Sanka R."/>
            <person name="DePew J."/>
            <person name="Purushe J."/>
            <person name="Ahmed A."/>
            <person name="van der Linden H."/>
            <person name="Goris M.G.A."/>
            <person name="Hartskeerl R.A."/>
            <person name="Vinetz J.M."/>
            <person name="Sutton G.G."/>
            <person name="Nelson W.C."/>
            <person name="Fouts D.E."/>
        </authorList>
    </citation>
    <scope>NUCLEOTIDE SEQUENCE [LARGE SCALE GENOMIC DNA]</scope>
    <source>
        <strain evidence="1">BUT 6</strain>
    </source>
</reference>
<name>S3VGU3_9LEPT</name>
<sequence>MKFFLLRFPIFRRNFYKFKFLENNKKMWSFRYKLEKSGDPGSNADICLLSDSY</sequence>
<proteinExistence type="predicted"/>
<comment type="caution">
    <text evidence="1">The sequence shown here is derived from an EMBL/GenBank/DDBJ whole genome shotgun (WGS) entry which is preliminary data.</text>
</comment>
<gene>
    <name evidence="1" type="ORF">LEP1GSC058_0328</name>
</gene>
<evidence type="ECO:0000313" key="1">
    <source>
        <dbReference type="EMBL" id="EPG75700.1"/>
    </source>
</evidence>
<dbReference type="STRING" id="1193011.LEP1GSC058_0328"/>
<evidence type="ECO:0000313" key="2">
    <source>
        <dbReference type="Proteomes" id="UP000014540"/>
    </source>
</evidence>
<organism evidence="1 2">
    <name type="scientific">Leptospira fainei serovar Hurstbridge str. BUT 6</name>
    <dbReference type="NCBI Taxonomy" id="1193011"/>
    <lineage>
        <taxon>Bacteria</taxon>
        <taxon>Pseudomonadati</taxon>
        <taxon>Spirochaetota</taxon>
        <taxon>Spirochaetia</taxon>
        <taxon>Leptospirales</taxon>
        <taxon>Leptospiraceae</taxon>
        <taxon>Leptospira</taxon>
    </lineage>
</organism>
<dbReference type="AlphaFoldDB" id="S3VGU3"/>
<dbReference type="EMBL" id="AKWZ02000002">
    <property type="protein sequence ID" value="EPG75700.1"/>
    <property type="molecule type" value="Genomic_DNA"/>
</dbReference>
<dbReference type="Proteomes" id="UP000014540">
    <property type="component" value="Unassembled WGS sequence"/>
</dbReference>
<keyword evidence="2" id="KW-1185">Reference proteome</keyword>